<dbReference type="Pfam" id="PF13185">
    <property type="entry name" value="GAF_2"/>
    <property type="match status" value="2"/>
</dbReference>
<feature type="coiled-coil region" evidence="1">
    <location>
        <begin position="532"/>
        <end position="577"/>
    </location>
</feature>
<evidence type="ECO:0000259" key="3">
    <source>
        <dbReference type="PROSITE" id="PS50112"/>
    </source>
</evidence>
<gene>
    <name evidence="5" type="ordered locus">Mbar_A0815</name>
</gene>
<dbReference type="InterPro" id="IPR000014">
    <property type="entry name" value="PAS"/>
</dbReference>
<dbReference type="InterPro" id="IPR005467">
    <property type="entry name" value="His_kinase_dom"/>
</dbReference>
<dbReference type="PROSITE" id="PS50112">
    <property type="entry name" value="PAS"/>
    <property type="match status" value="1"/>
</dbReference>
<dbReference type="SUPFAM" id="SSF55781">
    <property type="entry name" value="GAF domain-like"/>
    <property type="match status" value="2"/>
</dbReference>
<organism evidence="5">
    <name type="scientific">Methanosarcina barkeri (strain Fusaro / DSM 804)</name>
    <dbReference type="NCBI Taxonomy" id="269797"/>
    <lineage>
        <taxon>Archaea</taxon>
        <taxon>Methanobacteriati</taxon>
        <taxon>Methanobacteriota</taxon>
        <taxon>Stenosarchaea group</taxon>
        <taxon>Methanomicrobia</taxon>
        <taxon>Methanosarcinales</taxon>
        <taxon>Methanosarcinaceae</taxon>
        <taxon>Methanosarcina</taxon>
    </lineage>
</organism>
<dbReference type="PANTHER" id="PTHR43065">
    <property type="entry name" value="SENSOR HISTIDINE KINASE"/>
    <property type="match status" value="1"/>
</dbReference>
<dbReference type="CDD" id="cd00130">
    <property type="entry name" value="PAS"/>
    <property type="match status" value="2"/>
</dbReference>
<dbReference type="PANTHER" id="PTHR43065:SF23">
    <property type="entry name" value="SENSOR HISTIDINE KINASE PDTAS"/>
    <property type="match status" value="1"/>
</dbReference>
<evidence type="ECO:0000313" key="5">
    <source>
        <dbReference type="EMBL" id="AAZ69792.1"/>
    </source>
</evidence>
<evidence type="ECO:0000256" key="1">
    <source>
        <dbReference type="SAM" id="Coils"/>
    </source>
</evidence>
<keyword evidence="1" id="KW-0175">Coiled coil</keyword>
<dbReference type="PROSITE" id="PS50113">
    <property type="entry name" value="PAC"/>
    <property type="match status" value="2"/>
</dbReference>
<dbReference type="eggNOG" id="arCOG02359">
    <property type="taxonomic scope" value="Archaea"/>
</dbReference>
<name>Q46EA0_METBF</name>
<dbReference type="Gene3D" id="3.30.450.20">
    <property type="entry name" value="PAS domain"/>
    <property type="match status" value="2"/>
</dbReference>
<dbReference type="InterPro" id="IPR000700">
    <property type="entry name" value="PAS-assoc_C"/>
</dbReference>
<dbReference type="InterPro" id="IPR013656">
    <property type="entry name" value="PAS_4"/>
</dbReference>
<dbReference type="InterPro" id="IPR003018">
    <property type="entry name" value="GAF"/>
</dbReference>
<dbReference type="SMART" id="SM00065">
    <property type="entry name" value="GAF"/>
    <property type="match status" value="2"/>
</dbReference>
<dbReference type="Gene3D" id="2.10.70.100">
    <property type="match status" value="1"/>
</dbReference>
<feature type="domain" description="Histidine kinase" evidence="2">
    <location>
        <begin position="704"/>
        <end position="906"/>
    </location>
</feature>
<dbReference type="SUPFAM" id="SSF55874">
    <property type="entry name" value="ATPase domain of HSP90 chaperone/DNA topoisomerase II/histidine kinase"/>
    <property type="match status" value="1"/>
</dbReference>
<reference evidence="5" key="1">
    <citation type="submission" date="2006-06" db="EMBL/GenBank/DDBJ databases">
        <title>Complete sequence of chromosome 1 of Methanosarcina barkeri str. fusaro.</title>
        <authorList>
            <person name="Copeland A."/>
            <person name="Lucas S."/>
            <person name="Lapidus A."/>
            <person name="Barry K."/>
            <person name="Detter J.C."/>
            <person name="Glavina T."/>
            <person name="Hammon N."/>
            <person name="Israni S."/>
            <person name="Pitluck S."/>
            <person name="Goodwin L.A."/>
            <person name="Saunders E.H."/>
            <person name="Schmutz J."/>
            <person name="Larimer F."/>
            <person name="Land M."/>
            <person name="Anderson I."/>
            <person name="Richardson P."/>
        </authorList>
    </citation>
    <scope>NUCLEOTIDE SEQUENCE</scope>
    <source>
        <strain evidence="5">Fusaro</strain>
    </source>
</reference>
<feature type="domain" description="PAC" evidence="4">
    <location>
        <begin position="644"/>
        <end position="696"/>
    </location>
</feature>
<dbReference type="FunFam" id="3.30.450.20:FF:000088">
    <property type="entry name" value="Sensory transduction histidine kinase"/>
    <property type="match status" value="1"/>
</dbReference>
<sequence>MTTKHTDGWEPITYQELLDENKLLVDENRTLKNKIQCLRAYLKQDKEPKYDIDKPDLERRQAHLLVKADLEALTRIHELSTKLLGSEGIQPLLKEIMDAAISVVNAKMGTLQLLEDDSLHIVAHYGHKQPFLDYFTSAENVASVCGKVMQRGERIVIEDVETSSIFAGTPSLTVMREAGVRAIQSTPMLSRTGELLGILTTQWNFPYSPNEHDLWRLDLLARQAADMIEQARSEEALNDSKKCLMADLNAMTRLHKIGTLFVRESNLEPVLVEIVDAAIAISDADFGNIQLLDPESSELKIVASRGFPKWWLDFWDSVSVGNGTCGTALGREEKVIVEDIEQSPIFVGTPALEIQLKAGIRAVQSTPIVSRSGRLLGMFSTHYKKPHKLQDHGLQLIDLLAQQAADIIERAQIEEMLRKSEERFRVALQGSSVVISSQDRDLRYTWAYNPSPGFKLEDLLGKNDYDIYQLDDAEAFVSIKKQVLASGVSQCDEVVIHRPASAGGDLFHEMTTEPLRDATGTIVGVICIAVDITERKRAEEALKKANDTLEEKIKERTVELEEAYNSLLENKMRLSEAQKIAHLGNWDWNLVTDELYWSDEIHNIFGLDSLEFDETYDAFLNLVLPEDREYVNNAFKKAFCGKSFEIDFRIISADREEHILYARGQVIFDEKNTPIRVRGIVQDITERKKTEEALVKLEKVRIKEIHHRIKNNLQVISSLLDLQAEKFEDKKVKQAFSESQNRVFSMSLIHEELYKGGQAEKLNFSAYLEKLADNLLMTYRLSRINIRLNMDLEENAFLDMDTAVPLGIIVNELISNSLKHAFTEKKEGEIGIQLRRHEETINGIHKSDFCLKVSDNGKGIPEDLKLESVESLGMQLINTLVNQLDGELKLKRNKGTEFTVRFKVIEKTPKYQRQTYSP</sequence>
<dbReference type="EMBL" id="CP000099">
    <property type="protein sequence ID" value="AAZ69792.1"/>
    <property type="molecule type" value="Genomic_DNA"/>
</dbReference>
<dbReference type="OrthoDB" id="8127at2157"/>
<dbReference type="Gene3D" id="3.30.450.40">
    <property type="match status" value="2"/>
</dbReference>
<dbReference type="AlphaFoldDB" id="Q46EA0"/>
<dbReference type="Pfam" id="PF02518">
    <property type="entry name" value="HATPase_c"/>
    <property type="match status" value="1"/>
</dbReference>
<dbReference type="Pfam" id="PF08448">
    <property type="entry name" value="PAS_4"/>
    <property type="match status" value="1"/>
</dbReference>
<dbReference type="InterPro" id="IPR001610">
    <property type="entry name" value="PAC"/>
</dbReference>
<dbReference type="InterPro" id="IPR029016">
    <property type="entry name" value="GAF-like_dom_sf"/>
</dbReference>
<dbReference type="eggNOG" id="arCOG02352">
    <property type="taxonomic scope" value="Archaea"/>
</dbReference>
<dbReference type="InterPro" id="IPR011495">
    <property type="entry name" value="Sig_transdc_His_kin_sub2_dim/P"/>
</dbReference>
<dbReference type="SUPFAM" id="SSF55785">
    <property type="entry name" value="PYP-like sensor domain (PAS domain)"/>
    <property type="match status" value="2"/>
</dbReference>
<dbReference type="PaxDb" id="269797-Mbar_A0815"/>
<dbReference type="Gene3D" id="3.30.565.10">
    <property type="entry name" value="Histidine kinase-like ATPase, C-terminal domain"/>
    <property type="match status" value="1"/>
</dbReference>
<dbReference type="InterPro" id="IPR003594">
    <property type="entry name" value="HATPase_dom"/>
</dbReference>
<accession>Q46EA0</accession>
<dbReference type="Pfam" id="PF08447">
    <property type="entry name" value="PAS_3"/>
    <property type="match status" value="1"/>
</dbReference>
<dbReference type="InterPro" id="IPR035965">
    <property type="entry name" value="PAS-like_dom_sf"/>
</dbReference>
<evidence type="ECO:0000259" key="2">
    <source>
        <dbReference type="PROSITE" id="PS50109"/>
    </source>
</evidence>
<feature type="domain" description="PAS" evidence="3">
    <location>
        <begin position="595"/>
        <end position="642"/>
    </location>
</feature>
<dbReference type="HOGENOM" id="CLU_334534_0_0_2"/>
<dbReference type="SMART" id="SM00086">
    <property type="entry name" value="PAC"/>
    <property type="match status" value="2"/>
</dbReference>
<feature type="domain" description="PAC" evidence="4">
    <location>
        <begin position="490"/>
        <end position="544"/>
    </location>
</feature>
<dbReference type="STRING" id="269797.Mbar_A0815"/>
<evidence type="ECO:0008006" key="6">
    <source>
        <dbReference type="Google" id="ProtNLM"/>
    </source>
</evidence>
<dbReference type="PROSITE" id="PS50109">
    <property type="entry name" value="HIS_KIN"/>
    <property type="match status" value="1"/>
</dbReference>
<dbReference type="SMART" id="SM00387">
    <property type="entry name" value="HATPase_c"/>
    <property type="match status" value="1"/>
</dbReference>
<protein>
    <recommendedName>
        <fullName evidence="6">Sensory transduction histidine kinase</fullName>
    </recommendedName>
</protein>
<proteinExistence type="predicted"/>
<dbReference type="InterPro" id="IPR036890">
    <property type="entry name" value="HATPase_C_sf"/>
</dbReference>
<dbReference type="InterPro" id="IPR013655">
    <property type="entry name" value="PAS_fold_3"/>
</dbReference>
<evidence type="ECO:0000259" key="4">
    <source>
        <dbReference type="PROSITE" id="PS50113"/>
    </source>
</evidence>
<dbReference type="Pfam" id="PF07568">
    <property type="entry name" value="HisKA_2"/>
    <property type="match status" value="1"/>
</dbReference>
<dbReference type="KEGG" id="mba:Mbar_A0815"/>
<dbReference type="NCBIfam" id="TIGR00229">
    <property type="entry name" value="sensory_box"/>
    <property type="match status" value="2"/>
</dbReference>